<name>A0ABQ7US84_SOLTU</name>
<protein>
    <submittedName>
        <fullName evidence="2">Uncharacterized protein</fullName>
    </submittedName>
</protein>
<comment type="caution">
    <text evidence="2">The sequence shown here is derived from an EMBL/GenBank/DDBJ whole genome shotgun (WGS) entry which is preliminary data.</text>
</comment>
<evidence type="ECO:0000256" key="1">
    <source>
        <dbReference type="SAM" id="MobiDB-lite"/>
    </source>
</evidence>
<evidence type="ECO:0000313" key="3">
    <source>
        <dbReference type="Proteomes" id="UP000826656"/>
    </source>
</evidence>
<accession>A0ABQ7US84</accession>
<evidence type="ECO:0000313" key="2">
    <source>
        <dbReference type="EMBL" id="KAH0754668.1"/>
    </source>
</evidence>
<feature type="region of interest" description="Disordered" evidence="1">
    <location>
        <begin position="1"/>
        <end position="20"/>
    </location>
</feature>
<reference evidence="2 3" key="1">
    <citation type="journal article" date="2021" name="bioRxiv">
        <title>Chromosome-scale and haplotype-resolved genome assembly of a tetraploid potato cultivar.</title>
        <authorList>
            <person name="Sun H."/>
            <person name="Jiao W.-B."/>
            <person name="Krause K."/>
            <person name="Campoy J.A."/>
            <person name="Goel M."/>
            <person name="Folz-Donahue K."/>
            <person name="Kukat C."/>
            <person name="Huettel B."/>
            <person name="Schneeberger K."/>
        </authorList>
    </citation>
    <scope>NUCLEOTIDE SEQUENCE [LARGE SCALE GENOMIC DNA]</scope>
    <source>
        <strain evidence="2">SolTubOtavaFocal</strain>
        <tissue evidence="2">Leaves</tissue>
    </source>
</reference>
<keyword evidence="3" id="KW-1185">Reference proteome</keyword>
<dbReference type="PANTHER" id="PTHR33233:SF17">
    <property type="entry name" value="DUF4283 DOMAIN-CONTAINING PROTEIN"/>
    <property type="match status" value="1"/>
</dbReference>
<dbReference type="Proteomes" id="UP000826656">
    <property type="component" value="Unassembled WGS sequence"/>
</dbReference>
<feature type="compositionally biased region" description="Polar residues" evidence="1">
    <location>
        <begin position="1"/>
        <end position="11"/>
    </location>
</feature>
<dbReference type="EMBL" id="JAIVGD010000018">
    <property type="protein sequence ID" value="KAH0754668.1"/>
    <property type="molecule type" value="Genomic_DNA"/>
</dbReference>
<dbReference type="PANTHER" id="PTHR33233">
    <property type="entry name" value="ENDONUCLEASE/EXONUCLEASE/PHOSPHATASE"/>
    <property type="match status" value="1"/>
</dbReference>
<gene>
    <name evidence="2" type="ORF">KY290_024938</name>
</gene>
<proteinExistence type="predicted"/>
<organism evidence="2 3">
    <name type="scientific">Solanum tuberosum</name>
    <name type="common">Potato</name>
    <dbReference type="NCBI Taxonomy" id="4113"/>
    <lineage>
        <taxon>Eukaryota</taxon>
        <taxon>Viridiplantae</taxon>
        <taxon>Streptophyta</taxon>
        <taxon>Embryophyta</taxon>
        <taxon>Tracheophyta</taxon>
        <taxon>Spermatophyta</taxon>
        <taxon>Magnoliopsida</taxon>
        <taxon>eudicotyledons</taxon>
        <taxon>Gunneridae</taxon>
        <taxon>Pentapetalae</taxon>
        <taxon>asterids</taxon>
        <taxon>lamiids</taxon>
        <taxon>Solanales</taxon>
        <taxon>Solanaceae</taxon>
        <taxon>Solanoideae</taxon>
        <taxon>Solaneae</taxon>
        <taxon>Solanum</taxon>
    </lineage>
</organism>
<sequence>MTITPPSQKEMTQVEGKHTPHERIIEPVVAASIMKGEMTEEIHEANWVGAMSTHGDQGRDLREVHRKLTMPTDTVTEKPWISLFEGNTMASKGMDLQFIPPVVKDGVKIGKLNEEEVPKEAAMWKNVVILYVIGESLTIAVVTRFLEGQAEYTRKPKV</sequence>